<feature type="domain" description="DUF4246" evidence="3">
    <location>
        <begin position="8"/>
        <end position="78"/>
    </location>
</feature>
<evidence type="ECO:0000256" key="1">
    <source>
        <dbReference type="SAM" id="MobiDB-lite"/>
    </source>
</evidence>
<proteinExistence type="predicted"/>
<feature type="compositionally biased region" description="Acidic residues" evidence="1">
    <location>
        <begin position="371"/>
        <end position="395"/>
    </location>
</feature>
<dbReference type="OrthoDB" id="415532at2759"/>
<evidence type="ECO:0000313" key="5">
    <source>
        <dbReference type="Proteomes" id="UP000785200"/>
    </source>
</evidence>
<evidence type="ECO:0000259" key="3">
    <source>
        <dbReference type="Pfam" id="PF21666"/>
    </source>
</evidence>
<sequence>HFVTMPEYPGLGIPLRHFPQGDYGTYPMGIHGNFYGADSDILPVREIAMMLIMDKLTDKPDWHKKVFDDEIIAKWRKEALECPDELLWKQATGGKVLSRWAGQNMDGDVDWASRRITALKGIMSKEAFDYCVQELRNKAKYYEDSGLIPTLDACASVVKSDKQVSSELQAELRLAFVTLKADQEAAPDWHPNSSDMVQDLLHPSMYPLIYGRSRVFEAEVVGVDDAIETWAGKGEVIEKDIYVPGSNDHYSSGVGGSTIPANFWSDTYQWLPSNVAFQDDGSVKFTSYVNNLHPIKYTDIYRTIEKLVERALPAWDQCLALSVGYKENLGAGRTVSRFSNPEYPDDENPDNWNPSGPETDEDKESVSSDSELADSAEIDLLEESEASEDSDEFESAAERKWHKIRQPVQPQPDSFNIVENFYAPKQGARLSEKFKDSGLQIIVKMASIELTPQKPDFPMGGWHVEGQMNERICATAIYYLGSENITPSNLSFRMQTSAYINDEYPVGQDAYHWMEQVYGTGLGSGSAPCLQNYGSVETKEGRILAFPNVFQHRVSPFTLTDPTKPGHRRFIVLWLVDPNVRILSTANVPPQQLDWWAECIFSKSRRTGGEAISNFPAELTQVLQQKGVAIEASKSERGKLAPELYSMLSEHFDDQGALLMSSAEAREHREKLMEARSAFHFEADEQWHHHSYSFCEH</sequence>
<evidence type="ECO:0000259" key="2">
    <source>
        <dbReference type="Pfam" id="PF14033"/>
    </source>
</evidence>
<dbReference type="EMBL" id="VNKQ01000006">
    <property type="protein sequence ID" value="KAG0650489.1"/>
    <property type="molecule type" value="Genomic_DNA"/>
</dbReference>
<reference evidence="4" key="1">
    <citation type="submission" date="2019-07" db="EMBL/GenBank/DDBJ databases">
        <title>Hyphodiscus hymeniophilus genome sequencing and assembly.</title>
        <authorList>
            <person name="Kramer G."/>
            <person name="Nodwell J."/>
        </authorList>
    </citation>
    <scope>NUCLEOTIDE SEQUENCE</scope>
    <source>
        <strain evidence="4">ATCC 34498</strain>
    </source>
</reference>
<evidence type="ECO:0000313" key="4">
    <source>
        <dbReference type="EMBL" id="KAG0650489.1"/>
    </source>
</evidence>
<feature type="domain" description="DUF4246" evidence="2">
    <location>
        <begin position="126"/>
        <end position="598"/>
    </location>
</feature>
<gene>
    <name evidence="4" type="ORF">D0Z07_3367</name>
</gene>
<feature type="region of interest" description="Disordered" evidence="1">
    <location>
        <begin position="336"/>
        <end position="407"/>
    </location>
</feature>
<dbReference type="InterPro" id="IPR049207">
    <property type="entry name" value="DUF4246_N"/>
</dbReference>
<organism evidence="4 5">
    <name type="scientific">Hyphodiscus hymeniophilus</name>
    <dbReference type="NCBI Taxonomy" id="353542"/>
    <lineage>
        <taxon>Eukaryota</taxon>
        <taxon>Fungi</taxon>
        <taxon>Dikarya</taxon>
        <taxon>Ascomycota</taxon>
        <taxon>Pezizomycotina</taxon>
        <taxon>Leotiomycetes</taxon>
        <taxon>Helotiales</taxon>
        <taxon>Hyphodiscaceae</taxon>
        <taxon>Hyphodiscus</taxon>
    </lineage>
</organism>
<feature type="non-terminal residue" evidence="4">
    <location>
        <position position="1"/>
    </location>
</feature>
<dbReference type="AlphaFoldDB" id="A0A9P7AYY1"/>
<dbReference type="PANTHER" id="PTHR33119:SF1">
    <property type="entry name" value="FE2OG DIOXYGENASE DOMAIN-CONTAINING PROTEIN"/>
    <property type="match status" value="1"/>
</dbReference>
<dbReference type="InterPro" id="IPR025340">
    <property type="entry name" value="DUF4246"/>
</dbReference>
<dbReference type="InterPro" id="IPR049192">
    <property type="entry name" value="DUF4246_C"/>
</dbReference>
<dbReference type="PANTHER" id="PTHR33119">
    <property type="entry name" value="IFI3P"/>
    <property type="match status" value="1"/>
</dbReference>
<protein>
    <submittedName>
        <fullName evidence="4">Uncharacterized protein</fullName>
    </submittedName>
</protein>
<comment type="caution">
    <text evidence="4">The sequence shown here is derived from an EMBL/GenBank/DDBJ whole genome shotgun (WGS) entry which is preliminary data.</text>
</comment>
<dbReference type="Pfam" id="PF14033">
    <property type="entry name" value="DUF4246"/>
    <property type="match status" value="1"/>
</dbReference>
<keyword evidence="5" id="KW-1185">Reference proteome</keyword>
<name>A0A9P7AYY1_9HELO</name>
<accession>A0A9P7AYY1</accession>
<dbReference type="Proteomes" id="UP000785200">
    <property type="component" value="Unassembled WGS sequence"/>
</dbReference>
<dbReference type="Pfam" id="PF21666">
    <property type="entry name" value="DUF4246_N"/>
    <property type="match status" value="1"/>
</dbReference>